<evidence type="ECO:0000256" key="4">
    <source>
        <dbReference type="RuleBase" id="RU003718"/>
    </source>
</evidence>
<reference evidence="6" key="1">
    <citation type="submission" date="2021-01" db="EMBL/GenBank/DDBJ databases">
        <authorList>
            <person name="Lovell J.T."/>
            <person name="Bentley N."/>
            <person name="Bhattarai G."/>
            <person name="Jenkins J.W."/>
            <person name="Sreedasyam A."/>
            <person name="Alarcon Y."/>
            <person name="Bock C."/>
            <person name="Boston L."/>
            <person name="Carlson J."/>
            <person name="Cervantes K."/>
            <person name="Clermont K."/>
            <person name="Krom N."/>
            <person name="Kubenka K."/>
            <person name="Mamidi S."/>
            <person name="Mattison C."/>
            <person name="Monteros M."/>
            <person name="Pisani C."/>
            <person name="Plott C."/>
            <person name="Rajasekar S."/>
            <person name="Rhein H.S."/>
            <person name="Rohla C."/>
            <person name="Song M."/>
            <person name="Hilaire R.S."/>
            <person name="Shu S."/>
            <person name="Wells L."/>
            <person name="Wang X."/>
            <person name="Webber J."/>
            <person name="Heerema R.J."/>
            <person name="Klein P."/>
            <person name="Conner P."/>
            <person name="Grauke L."/>
            <person name="Grimwood J."/>
            <person name="Schmutz J."/>
            <person name="Randall J.J."/>
        </authorList>
    </citation>
    <scope>NUCLEOTIDE SEQUENCE</scope>
    <source>
        <tissue evidence="6">Leaf</tissue>
    </source>
</reference>
<evidence type="ECO:0000313" key="6">
    <source>
        <dbReference type="EMBL" id="KAG6719910.1"/>
    </source>
</evidence>
<keyword evidence="3 4" id="KW-0808">Transferase</keyword>
<dbReference type="Pfam" id="PF00201">
    <property type="entry name" value="UDPGT"/>
    <property type="match status" value="1"/>
</dbReference>
<comment type="similarity">
    <text evidence="1 4">Belongs to the UDP-glycosyltransferase family.</text>
</comment>
<evidence type="ECO:0000256" key="5">
    <source>
        <dbReference type="RuleBase" id="RU362057"/>
    </source>
</evidence>
<evidence type="ECO:0000256" key="3">
    <source>
        <dbReference type="ARBA" id="ARBA00022679"/>
    </source>
</evidence>
<evidence type="ECO:0000256" key="1">
    <source>
        <dbReference type="ARBA" id="ARBA00009995"/>
    </source>
</evidence>
<dbReference type="CDD" id="cd03784">
    <property type="entry name" value="GT1_Gtf-like"/>
    <property type="match status" value="1"/>
</dbReference>
<gene>
    <name evidence="6" type="ORF">I3842_03G031100</name>
</gene>
<evidence type="ECO:0000256" key="2">
    <source>
        <dbReference type="ARBA" id="ARBA00022676"/>
    </source>
</evidence>
<organism evidence="6 7">
    <name type="scientific">Carya illinoinensis</name>
    <name type="common">Pecan</name>
    <dbReference type="NCBI Taxonomy" id="32201"/>
    <lineage>
        <taxon>Eukaryota</taxon>
        <taxon>Viridiplantae</taxon>
        <taxon>Streptophyta</taxon>
        <taxon>Embryophyta</taxon>
        <taxon>Tracheophyta</taxon>
        <taxon>Spermatophyta</taxon>
        <taxon>Magnoliopsida</taxon>
        <taxon>eudicotyledons</taxon>
        <taxon>Gunneridae</taxon>
        <taxon>Pentapetalae</taxon>
        <taxon>rosids</taxon>
        <taxon>fabids</taxon>
        <taxon>Fagales</taxon>
        <taxon>Juglandaceae</taxon>
        <taxon>Carya</taxon>
    </lineage>
</organism>
<dbReference type="PANTHER" id="PTHR48047:SF51">
    <property type="entry name" value="GLYCOSYLTRANSFERASE"/>
    <property type="match status" value="1"/>
</dbReference>
<dbReference type="PROSITE" id="PS00375">
    <property type="entry name" value="UDPGT"/>
    <property type="match status" value="1"/>
</dbReference>
<dbReference type="Proteomes" id="UP000811246">
    <property type="component" value="Chromosome 3"/>
</dbReference>
<proteinExistence type="inferred from homology"/>
<dbReference type="PANTHER" id="PTHR48047">
    <property type="entry name" value="GLYCOSYLTRANSFERASE"/>
    <property type="match status" value="1"/>
</dbReference>
<evidence type="ECO:0000313" key="7">
    <source>
        <dbReference type="Proteomes" id="UP000811246"/>
    </source>
</evidence>
<keyword evidence="2 4" id="KW-0328">Glycosyltransferase</keyword>
<dbReference type="EMBL" id="CM031827">
    <property type="protein sequence ID" value="KAG6719910.1"/>
    <property type="molecule type" value="Genomic_DNA"/>
</dbReference>
<accession>A0A922FHR4</accession>
<comment type="caution">
    <text evidence="6">The sequence shown here is derived from an EMBL/GenBank/DDBJ whole genome shotgun (WGS) entry which is preliminary data.</text>
</comment>
<name>A0A922FHR4_CARIL</name>
<dbReference type="GO" id="GO:0035251">
    <property type="term" value="F:UDP-glucosyltransferase activity"/>
    <property type="evidence" value="ECO:0007669"/>
    <property type="project" value="TreeGrafter"/>
</dbReference>
<dbReference type="InterPro" id="IPR035595">
    <property type="entry name" value="UDP_glycos_trans_CS"/>
</dbReference>
<sequence length="472" mass="53506">MSFNPSDDAEPRHVVLFPFMSKGHTIPILHLAHLLLCRRLAVTIFTTPANRPFIAQFLSNSSASIVTLPFQAQNVPGHDDIPAGTESTDKLPSMSLFHSFALSTRLMQPDFERALETLPRVSFMVSDWFLWWTAEPASKFNIPRFIFSGMCYYAPTVCRAVMIERLLSGPQSDDELVTVTTFPWVKVTRNDFERQFRAEPSGLELEFTMKTMLSATNCHGIIVNSYYELEPVFADYWNLNCSPKCWSVGPLCLAELPKAQPERPHKKPTWVQWLDEKLDQGNSVLYVAFGSQVEISPAQLKEIEIGLEESKVNFLWVIRKIESEIFSDGFEERVKDRGIVVRDWVDQKEILMHECVQGFLSHCGWNSVLESICAGVPILAWPMMAEQHLNARMVTEEIKVGLRVVTCDGSTRGFVKSEGLEKTARELMEGEMGKGVRKKVKELAEMAKKAVEEGGSSWRTLDLLIDEITCMQ</sequence>
<dbReference type="InterPro" id="IPR002213">
    <property type="entry name" value="UDP_glucos_trans"/>
</dbReference>
<dbReference type="AlphaFoldDB" id="A0A922FHR4"/>
<protein>
    <recommendedName>
        <fullName evidence="5">Glycosyltransferase</fullName>
        <ecNumber evidence="5">2.4.1.-</ecNumber>
    </recommendedName>
</protein>
<dbReference type="EC" id="2.4.1.-" evidence="5"/>
<dbReference type="FunFam" id="3.40.50.2000:FF:000107">
    <property type="entry name" value="Glycosyltransferase"/>
    <property type="match status" value="1"/>
</dbReference>